<dbReference type="InterPro" id="IPR008969">
    <property type="entry name" value="CarboxyPept-like_regulatory"/>
</dbReference>
<keyword evidence="4" id="KW-0378">Hydrolase</keyword>
<feature type="transmembrane region" description="Helical" evidence="2">
    <location>
        <begin position="326"/>
        <end position="347"/>
    </location>
</feature>
<feature type="coiled-coil region" evidence="1">
    <location>
        <begin position="734"/>
        <end position="761"/>
    </location>
</feature>
<gene>
    <name evidence="4" type="ORF">K4G66_10945</name>
</gene>
<keyword evidence="4" id="KW-0121">Carboxypeptidase</keyword>
<reference evidence="4" key="2">
    <citation type="journal article" date="2024" name="Antonie Van Leeuwenhoek">
        <title>Roseihalotalea indica gen. nov., sp. nov., a halophilic Bacteroidetes from mesopelagic Southwest Indian Ocean with higher carbohydrate metabolic potential.</title>
        <authorList>
            <person name="Chen B."/>
            <person name="Zhang M."/>
            <person name="Lin D."/>
            <person name="Ye J."/>
            <person name="Tang K."/>
        </authorList>
    </citation>
    <scope>NUCLEOTIDE SEQUENCE</scope>
    <source>
        <strain evidence="4">TK19036</strain>
    </source>
</reference>
<feature type="transmembrane region" description="Helical" evidence="2">
    <location>
        <begin position="49"/>
        <end position="68"/>
    </location>
</feature>
<dbReference type="GO" id="GO:0004180">
    <property type="term" value="F:carboxypeptidase activity"/>
    <property type="evidence" value="ECO:0007669"/>
    <property type="project" value="UniProtKB-KW"/>
</dbReference>
<proteinExistence type="predicted"/>
<evidence type="ECO:0000256" key="2">
    <source>
        <dbReference type="SAM" id="Phobius"/>
    </source>
</evidence>
<dbReference type="InterPro" id="IPR037066">
    <property type="entry name" value="Plug_dom_sf"/>
</dbReference>
<dbReference type="PANTHER" id="PTHR34978:SF3">
    <property type="entry name" value="SLR0241 PROTEIN"/>
    <property type="match status" value="1"/>
</dbReference>
<accession>A0AA49GSJ4</accession>
<reference evidence="4" key="1">
    <citation type="journal article" date="2023" name="Comput. Struct. Biotechnol. J.">
        <title>Discovery of a novel marine Bacteroidetes with a rich repertoire of carbohydrate-active enzymes.</title>
        <authorList>
            <person name="Chen B."/>
            <person name="Liu G."/>
            <person name="Chen Q."/>
            <person name="Wang H."/>
            <person name="Liu L."/>
            <person name="Tang K."/>
        </authorList>
    </citation>
    <scope>NUCLEOTIDE SEQUENCE</scope>
    <source>
        <strain evidence="4">TK19036</strain>
    </source>
</reference>
<dbReference type="Pfam" id="PF05569">
    <property type="entry name" value="Peptidase_M56"/>
    <property type="match status" value="1"/>
</dbReference>
<dbReference type="Gene3D" id="2.170.130.10">
    <property type="entry name" value="TonB-dependent receptor, plug domain"/>
    <property type="match status" value="1"/>
</dbReference>
<feature type="transmembrane region" description="Helical" evidence="2">
    <location>
        <begin position="14"/>
        <end position="37"/>
    </location>
</feature>
<keyword evidence="1" id="KW-0175">Coiled coil</keyword>
<dbReference type="Pfam" id="PF13715">
    <property type="entry name" value="CarbopepD_reg_2"/>
    <property type="match status" value="2"/>
</dbReference>
<evidence type="ECO:0000256" key="1">
    <source>
        <dbReference type="SAM" id="Coils"/>
    </source>
</evidence>
<name>A0AA49GSJ4_9BACT</name>
<dbReference type="Gene3D" id="2.60.40.1120">
    <property type="entry name" value="Carboxypeptidase-like, regulatory domain"/>
    <property type="match status" value="3"/>
</dbReference>
<keyword evidence="2" id="KW-0812">Transmembrane</keyword>
<dbReference type="EMBL" id="CP120682">
    <property type="protein sequence ID" value="WKN39214.1"/>
    <property type="molecule type" value="Genomic_DNA"/>
</dbReference>
<feature type="domain" description="Peptidase M56" evidence="3">
    <location>
        <begin position="81"/>
        <end position="314"/>
    </location>
</feature>
<dbReference type="Gene3D" id="3.30.2010.10">
    <property type="entry name" value="Metalloproteases ('zincins'), catalytic domain"/>
    <property type="match status" value="1"/>
</dbReference>
<keyword evidence="4" id="KW-0645">Protease</keyword>
<sequence length="1708" mass="192893">MITSSDFFAAATEALGMTILHSLWQGFLLMLALGLFLRFGKSLTPATRFSVAFITLLLLLTAFVGTFYQQWSLVAPVTISPSLTETLPAEITKTAPVVLNPTVEQLTVTEPDRWEALFSHLTIMAPWLAWVWLVGSLIFIIRLANGLVQNRQLQSDTISLPADWPQRFGKLMARLQIRQSVRVESTERTKVPLTIGWIKPVILIPVSLLTSLPTDQVEAIMVHELAHIKRQDYLWNLIQSAAEVVLFYHPVYWYISSVLERERELACDALTVATTRQPRTYAQALLEIAARASAPIPTQSLAASGKRGLLSRIQQIMNPDAPRKNISVLPFLLLLSMLSLSLVAFAWHQPDLNLSSDQETADSLHQPVYSDQGGYGTMKPEFLQPLEQPGTTPIDYGPSFQEVMARLSDEFLDTTSLTMDEMYGQSITIDQYLNQFSRSAAQKSSSALDSTMNTPVNYSSPLIVYLVDGEVINPKQVKRYSVQHFEVFRAPFSADLQNLVNREYSVVVRAISKESASRKTQGQLRQPDYVGYGHFAYQTMPLSWHLSFISQDGYLVGQNDFSQPDINPRTFFQKSTLYMLDNQVVDNADNIRLNKVRRFEVYYNPLPQSLQGLSDGNYLAVVKAFSQEYEQPNSLPFVARGQVVTREETQYKPLPNIKVEVKESGRQTFTDAVGKFQLPADPQQTLIFYWPDEEPQEIGIDGREFTDITHYTGTLRLNKYRDNLQKRLYQRMDALALAKDREAIQKELKRLKQAKDSLQYDKRQGLNEKIIDGRVLDSFANKGIAGVLIKTLEGSEAVTDEKRYYEISLPATTQQTTFEFSHPDFPTRQVKVDATLQKQVVLGQDIIEEEQSVVHNIRLPADSIGPNSPEQNSDNTLYIIDGVIQPEGTNLSDIPSPEGQSTISVFFVGSFLSKKYEELPLEGKEYIVVITNQANKKDASDRTVRGRIIDEKTSEPLAGVEIVWENAPNDQVLTHTDISGEYQFTLPETATVISYSLPNYNDYIMTARDLLLIPSHFILALKPSSYAEFGSTETKERFGMKGVAPANSTKSDSINLSNFLPINSDNEMTPLLVLNGKAQTRANFLNSLEPETIKSIETLKSSEAQERYGERAAGGAVLIKTQEKSATEVIQGRVLSKETGLPLSGVQVSVDDRKIVVTDSDGNYKISVPEHPVYVTFSLNGYETSRGFTNGYPPFPLEVHLQKTPTEAEIASLYRKLVQRPTPRTLYLINNIVEANYNELPPLDLEDIQSIRLVNSNDASTFFRESTLKDSYDQAVFISLHESYQRKTEPFKTAMNSQTGEPISLDMAKLYIALQSDDEKQLLFIIDDIVQPERKNLSDIQPEDIASIEVVKVKGNRADQFEGLPIDGKDEVVFVTTSNSFRVIEGKVTDIETGQPVPGVNIEVKGTTIRTVTNEEGNYRATIPENSTQLEFTATNYDLVTAHISEKKVVNIQIGQRLEKSLENALFVVDGQIREDIREFDDLNLSKEDLKHIETFKENRWRTFPQEYQEKGYTKVAKIVTKDFQPQLAYRTVRGKLIDASNGDPLVGAEIRWVKQDKRTVLAHTDERGEYQVTLPKNAKMIEYFHPDYILRETTDRFVVELFPMSWTLTMRRKNITDKKLDFTRQLIISPNPGHDEIKVSFSLNEAASVEFELLDKAGNILHSVEYHYNEAGKKEETLSTSQFPADTYLLRAKLNGEYVTKRVILNN</sequence>
<feature type="transmembrane region" description="Helical" evidence="2">
    <location>
        <begin position="127"/>
        <end position="144"/>
    </location>
</feature>
<dbReference type="PANTHER" id="PTHR34978">
    <property type="entry name" value="POSSIBLE SENSOR-TRANSDUCER PROTEIN BLAR"/>
    <property type="match status" value="1"/>
</dbReference>
<evidence type="ECO:0000259" key="3">
    <source>
        <dbReference type="Pfam" id="PF05569"/>
    </source>
</evidence>
<dbReference type="SUPFAM" id="SSF56935">
    <property type="entry name" value="Porins"/>
    <property type="match status" value="1"/>
</dbReference>
<keyword evidence="2" id="KW-0472">Membrane</keyword>
<keyword evidence="2" id="KW-1133">Transmembrane helix</keyword>
<dbReference type="InterPro" id="IPR052173">
    <property type="entry name" value="Beta-lactam_resp_regulator"/>
</dbReference>
<dbReference type="InterPro" id="IPR008756">
    <property type="entry name" value="Peptidase_M56"/>
</dbReference>
<protein>
    <submittedName>
        <fullName evidence="4">Carboxypeptidase-like regulatory domain-containing protein</fullName>
    </submittedName>
</protein>
<evidence type="ECO:0000313" key="4">
    <source>
        <dbReference type="EMBL" id="WKN39214.1"/>
    </source>
</evidence>
<dbReference type="SUPFAM" id="SSF49464">
    <property type="entry name" value="Carboxypeptidase regulatory domain-like"/>
    <property type="match status" value="4"/>
</dbReference>
<dbReference type="CDD" id="cd07341">
    <property type="entry name" value="M56_BlaR1_MecR1_like"/>
    <property type="match status" value="1"/>
</dbReference>
<organism evidence="4">
    <name type="scientific">Roseihalotalea indica</name>
    <dbReference type="NCBI Taxonomy" id="2867963"/>
    <lineage>
        <taxon>Bacteria</taxon>
        <taxon>Pseudomonadati</taxon>
        <taxon>Bacteroidota</taxon>
        <taxon>Cytophagia</taxon>
        <taxon>Cytophagales</taxon>
        <taxon>Catalimonadaceae</taxon>
        <taxon>Roseihalotalea</taxon>
    </lineage>
</organism>